<feature type="region of interest" description="Disordered" evidence="2">
    <location>
        <begin position="1434"/>
        <end position="1507"/>
    </location>
</feature>
<sequence>MDVDAPVEAAEQPLVDPEDDLSNWEIERAELKRNEFNLNQELVDMRERVEDLSRTNGRILEELSRHGAEIKEHSNRQRVLEGVRNDLTNKNLELESAVARLKIEKEERDAAAVAATKLAQTAQIETYALKDQVQKLTYEQANFKHSKEALEKEIQSIQFERQKYTAERELHAESKRWLMQEVAERDNKVSSLRLELSNKDIQGANERLQYVQQINLLNSQVESLNEKIDMLQFSNSDLLKRIENTELSNNTAVANLKEELRCQVEIQQEMKTSRDEAKNAADHFKDKLEAQENVLVEVRKVLQEHQDDSERVNLSHAEEIRERDEVIAQTRAELAKVSEMMKSMSDVKLNVSEEELSELAPAAAETVRYLRGSGQSLSSLVLEHARVHGKLAELESENDKLRTTLEQLLDTIEQNKPQIISQRVVADEFFDKSNKYERQLDLAESERKELVSQRDTAQRDVAYLRAELEKYQRDFEFISKRNAELMYAVERQSRVQDPNWNEQADEQLYQNIVQLQRRNVELESDIENAKTSAAQDAINAQSEEMAQLRADLAVTKKSEAELKTKVEQTKAAFDSLKERTEHFKELVRDSVTAAEARTARLRADEAVAAKVVADATIERLRVQAEEYKADHARREQELEQRVQATEAHITTVTETNIKLNAMLDAQKTNTAAMEREYESAKKEKETAMEELRKATFADAEKERRMVDLGRQALEATDQAGSLRVRVRSLEDELQSARTEVNCLRMTTDGQRNNLENEERVRMSVVEMANFLSRVEAEKLTHANTQLDVLRLERDSLKASTTRLSDQLTHAKNDSKLVQQRLERELEVARKRLAEKEEQVARDEMELVDLRSKLALVHNQYTSADTAGMTPDRLKSEYNKLKTRTQLLENELDEAKRKLIQAETTQKRMDAENAISATHNNVLEENLKQSEQMSAMEKERLISDSKLFEDRAKQLTESLAQCQTELDELRKKNDEETFRFQTETAELRRQLDVSSLNLDGVKRDLEVANNSLLSSKNEATRNAAALEQHTTIVRQFEDRISEIENARARIQAELNNKSAALVAETTAKNEADQLREHVERLLQKKSEELDLLEAENRRKQAEYDAKLSQLSMQYESLSASLTNQSSAMELNDSSAEPSGLVDNLQSLIQFNRQAKEEALSRAMNAEVEMRRLRAETAEFERGKNELLQKIRDLETEKIATAASLVDRANLIEKVQSLTTVYNVNTQLTEEKAKLQAQLVQVQTQKAELEKQQSMLSAKNEAQKLKIQSSDSEASQLKREIEQLKQRAQQNVMPPNTKAHLEQLRNQLNAARQEAIAATERAKASELAKNTAEEKFKEIQSKFNQTRQLAIRYRDENSELKKLTESTGEGDPCSARLAAQSKIHSDEVGKLNTQIDALKKEAENLNMKVLRVNIMEKTLQKSNDQISELKQQNERLTETNRQLTTQQSSSATDVESKTATSSVPRNIPPFRQAPLKPNDPTTSVPKQPIEPDQTGGQKPLQHPPSVPAKRYSFGRQIQPTSNVVPPAPAPTNTLQQRVSPMKRQLPPSIPNEPIDIIPPVPSDNIPVVPDPTPPTSNTFGSMLPVPHTFQTSARVPTQSLFSSSSTTTVQPQGEKKNILPSIDSAPSTPGGNPTSSLVTTTSSLVPGQPLFGNSSTTITASSSADNMVLPEESVVEGSAGQSSLVSGSIDQQKPTDVDVAANDGESRDSTNVGGVSSSDGRRKRAANDSQLSEAKRQRESPNEAVTSSETRQQSNMAEIPELDDEVLGVEQEVSDEDPNDVTNDESRQEVIDLENDEEAMDDEMEGEEEDDDSFGNDEDFDDDNRVPEEDSDDDDVVVLSDGDDAPEDDNDAESLNDIDDGNDIEEIEIEGSNNDDIGEVVGGEDSQPSLDDQDREAASAVEEAEDEGRDPLGPIDEPSAPADPTGAAGVGSSGRMGQEQRIRLPTGLREAEREDQCSSSNETNEERPGDRMQGRNLARLQQRPLRGAKPTRGVYTPSRGNRGGRGGGTA</sequence>
<dbReference type="GO" id="GO:0005643">
    <property type="term" value="C:nuclear pore"/>
    <property type="evidence" value="ECO:0007669"/>
    <property type="project" value="TreeGrafter"/>
</dbReference>
<feature type="compositionally biased region" description="Polar residues" evidence="2">
    <location>
        <begin position="1437"/>
        <end position="1462"/>
    </location>
</feature>
<feature type="coiled-coil region" evidence="1">
    <location>
        <begin position="21"/>
        <end position="48"/>
    </location>
</feature>
<feature type="compositionally biased region" description="Acidic residues" evidence="2">
    <location>
        <begin position="1758"/>
        <end position="1781"/>
    </location>
</feature>
<feature type="compositionally biased region" description="Polar residues" evidence="2">
    <location>
        <begin position="1707"/>
        <end position="1716"/>
    </location>
</feature>
<feature type="coiled-coil region" evidence="1">
    <location>
        <begin position="274"/>
        <end position="308"/>
    </location>
</feature>
<accession>A0A6A5HFM0</accession>
<dbReference type="KEGG" id="crq:GCK72_006556"/>
<comment type="caution">
    <text evidence="3">The sequence shown here is derived from an EMBL/GenBank/DDBJ whole genome shotgun (WGS) entry which is preliminary data.</text>
</comment>
<dbReference type="PANTHER" id="PTHR18898:SF2">
    <property type="entry name" value="NUCLEOPROTEIN TPR"/>
    <property type="match status" value="1"/>
</dbReference>
<feature type="coiled-coil region" evidence="1">
    <location>
        <begin position="207"/>
        <end position="234"/>
    </location>
</feature>
<feature type="region of interest" description="Disordered" evidence="2">
    <location>
        <begin position="1594"/>
        <end position="1648"/>
    </location>
</feature>
<feature type="compositionally biased region" description="Acidic residues" evidence="2">
    <location>
        <begin position="1827"/>
        <end position="1867"/>
    </location>
</feature>
<evidence type="ECO:0008006" key="5">
    <source>
        <dbReference type="Google" id="ProtNLM"/>
    </source>
</evidence>
<dbReference type="GO" id="GO:1901673">
    <property type="term" value="P:regulation of mitotic spindle assembly"/>
    <property type="evidence" value="ECO:0007669"/>
    <property type="project" value="TreeGrafter"/>
</dbReference>
<dbReference type="EMBL" id="WUAV01000002">
    <property type="protein sequence ID" value="KAF1766598.1"/>
    <property type="molecule type" value="Genomic_DNA"/>
</dbReference>
<feature type="compositionally biased region" description="Basic and acidic residues" evidence="2">
    <location>
        <begin position="1962"/>
        <end position="1971"/>
    </location>
</feature>
<name>A0A6A5HFM0_CAERE</name>
<keyword evidence="1" id="KW-0175">Coiled coil</keyword>
<evidence type="ECO:0000256" key="1">
    <source>
        <dbReference type="SAM" id="Coils"/>
    </source>
</evidence>
<organism evidence="3 4">
    <name type="scientific">Caenorhabditis remanei</name>
    <name type="common">Caenorhabditis vulgaris</name>
    <dbReference type="NCBI Taxonomy" id="31234"/>
    <lineage>
        <taxon>Eukaryota</taxon>
        <taxon>Metazoa</taxon>
        <taxon>Ecdysozoa</taxon>
        <taxon>Nematoda</taxon>
        <taxon>Chromadorea</taxon>
        <taxon>Rhabditida</taxon>
        <taxon>Rhabditina</taxon>
        <taxon>Rhabditomorpha</taxon>
        <taxon>Rhabditoidea</taxon>
        <taxon>Rhabditidae</taxon>
        <taxon>Peloderinae</taxon>
        <taxon>Caenorhabditis</taxon>
    </lineage>
</organism>
<feature type="coiled-coil region" evidence="1">
    <location>
        <begin position="1154"/>
        <end position="1195"/>
    </location>
</feature>
<feature type="coiled-coil region" evidence="1">
    <location>
        <begin position="811"/>
        <end position="852"/>
    </location>
</feature>
<dbReference type="Proteomes" id="UP000483820">
    <property type="component" value="Chromosome II"/>
</dbReference>
<feature type="coiled-coil region" evidence="1">
    <location>
        <begin position="384"/>
        <end position="474"/>
    </location>
</feature>
<feature type="coiled-coil region" evidence="1">
    <location>
        <begin position="505"/>
        <end position="579"/>
    </location>
</feature>
<feature type="coiled-coil region" evidence="1">
    <location>
        <begin position="617"/>
        <end position="746"/>
    </location>
</feature>
<dbReference type="GeneID" id="9818734"/>
<protein>
    <recommendedName>
        <fullName evidence="5">Nucleoprotein TPR</fullName>
    </recommendedName>
</protein>
<feature type="compositionally biased region" description="Gly residues" evidence="2">
    <location>
        <begin position="1999"/>
        <end position="2008"/>
    </location>
</feature>
<dbReference type="RefSeq" id="XP_053589876.1">
    <property type="nucleotide sequence ID" value="XM_053725682.1"/>
</dbReference>
<reference evidence="3 4" key="1">
    <citation type="submission" date="2019-12" db="EMBL/GenBank/DDBJ databases">
        <title>Chromosome-level assembly of the Caenorhabditis remanei genome.</title>
        <authorList>
            <person name="Teterina A.A."/>
            <person name="Willis J.H."/>
            <person name="Phillips P.C."/>
        </authorList>
    </citation>
    <scope>NUCLEOTIDE SEQUENCE [LARGE SCALE GENOMIC DNA]</scope>
    <source>
        <strain evidence="3 4">PX506</strain>
        <tissue evidence="3">Whole organism</tissue>
    </source>
</reference>
<feature type="region of interest" description="Disordered" evidence="2">
    <location>
        <begin position="1671"/>
        <end position="2008"/>
    </location>
</feature>
<feature type="coiled-coil region" evidence="1">
    <location>
        <begin position="1025"/>
        <end position="1108"/>
    </location>
</feature>
<dbReference type="CTD" id="9818734"/>
<evidence type="ECO:0000256" key="2">
    <source>
        <dbReference type="SAM" id="MobiDB-lite"/>
    </source>
</evidence>
<feature type="coiled-coil region" evidence="1">
    <location>
        <begin position="1223"/>
        <end position="1340"/>
    </location>
</feature>
<dbReference type="GO" id="GO:0006406">
    <property type="term" value="P:mRNA export from nucleus"/>
    <property type="evidence" value="ECO:0007669"/>
    <property type="project" value="TreeGrafter"/>
</dbReference>
<evidence type="ECO:0000313" key="4">
    <source>
        <dbReference type="Proteomes" id="UP000483820"/>
    </source>
</evidence>
<feature type="compositionally biased region" description="Polar residues" evidence="2">
    <location>
        <begin position="1677"/>
        <end position="1692"/>
    </location>
</feature>
<feature type="compositionally biased region" description="Low complexity" evidence="2">
    <location>
        <begin position="1632"/>
        <end position="1643"/>
    </location>
</feature>
<dbReference type="PANTHER" id="PTHR18898">
    <property type="entry name" value="NUCLEOPROTEIN TPR-RELATED"/>
    <property type="match status" value="1"/>
</dbReference>
<feature type="compositionally biased region" description="Polar residues" evidence="2">
    <location>
        <begin position="1741"/>
        <end position="1754"/>
    </location>
</feature>
<gene>
    <name evidence="3" type="ORF">GCK72_006556</name>
</gene>
<proteinExistence type="predicted"/>
<feature type="compositionally biased region" description="Polar residues" evidence="2">
    <location>
        <begin position="1622"/>
        <end position="1631"/>
    </location>
</feature>
<feature type="coiled-coil region" evidence="1">
    <location>
        <begin position="877"/>
        <end position="978"/>
    </location>
</feature>
<dbReference type="GO" id="GO:0017056">
    <property type="term" value="F:structural constituent of nuclear pore"/>
    <property type="evidence" value="ECO:0007669"/>
    <property type="project" value="TreeGrafter"/>
</dbReference>
<evidence type="ECO:0000313" key="3">
    <source>
        <dbReference type="EMBL" id="KAF1766598.1"/>
    </source>
</evidence>
<feature type="compositionally biased region" description="Acidic residues" evidence="2">
    <location>
        <begin position="1789"/>
        <end position="1820"/>
    </location>
</feature>